<dbReference type="EMBL" id="BMAT01003862">
    <property type="protein sequence ID" value="GFR63688.1"/>
    <property type="molecule type" value="Genomic_DNA"/>
</dbReference>
<dbReference type="Proteomes" id="UP000762676">
    <property type="component" value="Unassembled WGS sequence"/>
</dbReference>
<gene>
    <name evidence="1" type="ORF">ElyMa_001901500</name>
</gene>
<sequence length="111" mass="12280">MVSTAKTLLARQASRWKSCQTKRLQDYKRCAILGYGRSLYLITKAGVLLLQAGTIAAAAATATVVVNAKVAGCNNRSREVLACWDTPDQHWIEVASWSFEGCNENLRYREA</sequence>
<keyword evidence="2" id="KW-1185">Reference proteome</keyword>
<name>A0AAV4ERT3_9GAST</name>
<protein>
    <submittedName>
        <fullName evidence="1">Uncharacterized protein</fullName>
    </submittedName>
</protein>
<comment type="caution">
    <text evidence="1">The sequence shown here is derived from an EMBL/GenBank/DDBJ whole genome shotgun (WGS) entry which is preliminary data.</text>
</comment>
<dbReference type="AlphaFoldDB" id="A0AAV4ERT3"/>
<organism evidence="1 2">
    <name type="scientific">Elysia marginata</name>
    <dbReference type="NCBI Taxonomy" id="1093978"/>
    <lineage>
        <taxon>Eukaryota</taxon>
        <taxon>Metazoa</taxon>
        <taxon>Spiralia</taxon>
        <taxon>Lophotrochozoa</taxon>
        <taxon>Mollusca</taxon>
        <taxon>Gastropoda</taxon>
        <taxon>Heterobranchia</taxon>
        <taxon>Euthyneura</taxon>
        <taxon>Panpulmonata</taxon>
        <taxon>Sacoglossa</taxon>
        <taxon>Placobranchoidea</taxon>
        <taxon>Plakobranchidae</taxon>
        <taxon>Elysia</taxon>
    </lineage>
</organism>
<proteinExistence type="predicted"/>
<evidence type="ECO:0000313" key="1">
    <source>
        <dbReference type="EMBL" id="GFR63688.1"/>
    </source>
</evidence>
<evidence type="ECO:0000313" key="2">
    <source>
        <dbReference type="Proteomes" id="UP000762676"/>
    </source>
</evidence>
<accession>A0AAV4ERT3</accession>
<reference evidence="1 2" key="1">
    <citation type="journal article" date="2021" name="Elife">
        <title>Chloroplast acquisition without the gene transfer in kleptoplastic sea slugs, Plakobranchus ocellatus.</title>
        <authorList>
            <person name="Maeda T."/>
            <person name="Takahashi S."/>
            <person name="Yoshida T."/>
            <person name="Shimamura S."/>
            <person name="Takaki Y."/>
            <person name="Nagai Y."/>
            <person name="Toyoda A."/>
            <person name="Suzuki Y."/>
            <person name="Arimoto A."/>
            <person name="Ishii H."/>
            <person name="Satoh N."/>
            <person name="Nishiyama T."/>
            <person name="Hasebe M."/>
            <person name="Maruyama T."/>
            <person name="Minagawa J."/>
            <person name="Obokata J."/>
            <person name="Shigenobu S."/>
        </authorList>
    </citation>
    <scope>NUCLEOTIDE SEQUENCE [LARGE SCALE GENOMIC DNA]</scope>
</reference>